<evidence type="ECO:0000256" key="3">
    <source>
        <dbReference type="ARBA" id="ARBA00022692"/>
    </source>
</evidence>
<feature type="transmembrane region" description="Helical" evidence="7">
    <location>
        <begin position="132"/>
        <end position="153"/>
    </location>
</feature>
<feature type="transmembrane region" description="Helical" evidence="7">
    <location>
        <begin position="307"/>
        <end position="328"/>
    </location>
</feature>
<keyword evidence="4 7" id="KW-1133">Transmembrane helix</keyword>
<evidence type="ECO:0000313" key="8">
    <source>
        <dbReference type="EMBL" id="KAL3873644.1"/>
    </source>
</evidence>
<reference evidence="8 9" key="1">
    <citation type="submission" date="2024-11" db="EMBL/GenBank/DDBJ databases">
        <title>Chromosome-level genome assembly of the freshwater bivalve Anodonta woodiana.</title>
        <authorList>
            <person name="Chen X."/>
        </authorList>
    </citation>
    <scope>NUCLEOTIDE SEQUENCE [LARGE SCALE GENOMIC DNA]</scope>
    <source>
        <strain evidence="8">MN2024</strain>
        <tissue evidence="8">Gills</tissue>
    </source>
</reference>
<evidence type="ECO:0000256" key="6">
    <source>
        <dbReference type="PIRSR" id="PIRSR604254-1"/>
    </source>
</evidence>
<evidence type="ECO:0000256" key="4">
    <source>
        <dbReference type="ARBA" id="ARBA00022989"/>
    </source>
</evidence>
<comment type="caution">
    <text evidence="8">The sequence shown here is derived from an EMBL/GenBank/DDBJ whole genome shotgun (WGS) entry which is preliminary data.</text>
</comment>
<name>A0ABD3WI57_SINWO</name>
<feature type="transmembrane region" description="Helical" evidence="7">
    <location>
        <begin position="275"/>
        <end position="295"/>
    </location>
</feature>
<dbReference type="GO" id="GO:0016020">
    <property type="term" value="C:membrane"/>
    <property type="evidence" value="ECO:0007669"/>
    <property type="project" value="UniProtKB-SubCell"/>
</dbReference>
<gene>
    <name evidence="8" type="ORF">ACJMK2_036739</name>
</gene>
<evidence type="ECO:0000256" key="7">
    <source>
        <dbReference type="SAM" id="Phobius"/>
    </source>
</evidence>
<evidence type="ECO:0000256" key="5">
    <source>
        <dbReference type="ARBA" id="ARBA00023136"/>
    </source>
</evidence>
<keyword evidence="9" id="KW-1185">Reference proteome</keyword>
<keyword evidence="6" id="KW-0479">Metal-binding</keyword>
<feature type="binding site" evidence="6">
    <location>
        <position position="273"/>
    </location>
    <ligand>
        <name>Zn(2+)</name>
        <dbReference type="ChEBI" id="CHEBI:29105"/>
    </ligand>
</feature>
<evidence type="ECO:0000256" key="1">
    <source>
        <dbReference type="ARBA" id="ARBA00004141"/>
    </source>
</evidence>
<dbReference type="PANTHER" id="PTHR20855:SF92">
    <property type="entry name" value="PROGESTIN AND ADIPOQ RECEPTOR FAMILY MEMBER 3-LIKE"/>
    <property type="match status" value="1"/>
</dbReference>
<feature type="binding site" evidence="6">
    <location>
        <position position="118"/>
    </location>
    <ligand>
        <name>Zn(2+)</name>
        <dbReference type="ChEBI" id="CHEBI:29105"/>
    </ligand>
</feature>
<protein>
    <submittedName>
        <fullName evidence="8">Uncharacterized protein</fullName>
    </submittedName>
</protein>
<dbReference type="EMBL" id="JBJQND010000006">
    <property type="protein sequence ID" value="KAL3873644.1"/>
    <property type="molecule type" value="Genomic_DNA"/>
</dbReference>
<organism evidence="8 9">
    <name type="scientific">Sinanodonta woodiana</name>
    <name type="common">Chinese pond mussel</name>
    <name type="synonym">Anodonta woodiana</name>
    <dbReference type="NCBI Taxonomy" id="1069815"/>
    <lineage>
        <taxon>Eukaryota</taxon>
        <taxon>Metazoa</taxon>
        <taxon>Spiralia</taxon>
        <taxon>Lophotrochozoa</taxon>
        <taxon>Mollusca</taxon>
        <taxon>Bivalvia</taxon>
        <taxon>Autobranchia</taxon>
        <taxon>Heteroconchia</taxon>
        <taxon>Palaeoheterodonta</taxon>
        <taxon>Unionida</taxon>
        <taxon>Unionoidea</taxon>
        <taxon>Unionidae</taxon>
        <taxon>Unioninae</taxon>
        <taxon>Sinanodonta</taxon>
    </lineage>
</organism>
<keyword evidence="3 7" id="KW-0812">Transmembrane</keyword>
<proteinExistence type="inferred from homology"/>
<feature type="transmembrane region" description="Helical" evidence="7">
    <location>
        <begin position="165"/>
        <end position="188"/>
    </location>
</feature>
<keyword evidence="5 7" id="KW-0472">Membrane</keyword>
<evidence type="ECO:0000313" key="9">
    <source>
        <dbReference type="Proteomes" id="UP001634394"/>
    </source>
</evidence>
<keyword evidence="6" id="KW-0862">Zinc</keyword>
<dbReference type="Pfam" id="PF03006">
    <property type="entry name" value="HlyIII"/>
    <property type="match status" value="1"/>
</dbReference>
<feature type="transmembrane region" description="Helical" evidence="7">
    <location>
        <begin position="98"/>
        <end position="120"/>
    </location>
</feature>
<feature type="transmembrane region" description="Helical" evidence="7">
    <location>
        <begin position="234"/>
        <end position="255"/>
    </location>
</feature>
<dbReference type="PANTHER" id="PTHR20855">
    <property type="entry name" value="ADIPOR/PROGESTIN RECEPTOR-RELATED"/>
    <property type="match status" value="1"/>
</dbReference>
<dbReference type="AlphaFoldDB" id="A0ABD3WI57"/>
<dbReference type="Proteomes" id="UP001634394">
    <property type="component" value="Unassembled WGS sequence"/>
</dbReference>
<comment type="subcellular location">
    <subcellularLocation>
        <location evidence="1">Membrane</location>
        <topology evidence="1">Multi-pass membrane protein</topology>
    </subcellularLocation>
</comment>
<feature type="transmembrane region" description="Helical" evidence="7">
    <location>
        <begin position="200"/>
        <end position="222"/>
    </location>
</feature>
<feature type="transmembrane region" description="Helical" evidence="7">
    <location>
        <begin position="66"/>
        <end position="86"/>
    </location>
</feature>
<feature type="binding site" evidence="6">
    <location>
        <position position="277"/>
    </location>
    <ligand>
        <name>Zn(2+)</name>
        <dbReference type="ChEBI" id="CHEBI:29105"/>
    </ligand>
</feature>
<evidence type="ECO:0000256" key="2">
    <source>
        <dbReference type="ARBA" id="ARBA00007018"/>
    </source>
</evidence>
<comment type="similarity">
    <text evidence="2">Belongs to the ADIPOR family.</text>
</comment>
<accession>A0ABD3WI57</accession>
<dbReference type="InterPro" id="IPR004254">
    <property type="entry name" value="AdipoR/HlyIII-related"/>
</dbReference>
<sequence>MTNSFHDVVKRCIQFIPWEEGLQPTLPANHVSMVLHEPSILAGYRLPNQRWLYYVKSLFQLHNETLNVWTHLIGALLIVHRLHIYSEVYDYFKDPHSWPVLAFGICSIICDFTSCCVHLLHSKSPYVHYMAFMVDYIGATMYSFGSGLVYYYVQSDPNFYRFFGHWFLAILALVTVLNFLILCGAKVYYGKDPNNLKRKYFFLGSMAFEAFTCTIPVVPRFISFAKNDHDSTSAAVECIVIIMLLFVLQAVAFAAHQPEKTWPGKFDIVGHGHQIFHVLTVITQMYQLGTAHYFNMQGLSSHAQPDIIMILSTIFLIIATDAMVLWILRSYVSKSLSKLQ</sequence>